<keyword evidence="1" id="KW-0472">Membrane</keyword>
<evidence type="ECO:0000256" key="1">
    <source>
        <dbReference type="SAM" id="Phobius"/>
    </source>
</evidence>
<reference evidence="3" key="1">
    <citation type="journal article" date="2019" name="Int. J. Syst. Evol. Microbiol.">
        <title>The Global Catalogue of Microorganisms (GCM) 10K type strain sequencing project: providing services to taxonomists for standard genome sequencing and annotation.</title>
        <authorList>
            <consortium name="The Broad Institute Genomics Platform"/>
            <consortium name="The Broad Institute Genome Sequencing Center for Infectious Disease"/>
            <person name="Wu L."/>
            <person name="Ma J."/>
        </authorList>
    </citation>
    <scope>NUCLEOTIDE SEQUENCE [LARGE SCALE GENOMIC DNA]</scope>
    <source>
        <strain evidence="3">KCTC 62164</strain>
    </source>
</reference>
<organism evidence="2 3">
    <name type="scientific">Kordiimonas pumila</name>
    <dbReference type="NCBI Taxonomy" id="2161677"/>
    <lineage>
        <taxon>Bacteria</taxon>
        <taxon>Pseudomonadati</taxon>
        <taxon>Pseudomonadota</taxon>
        <taxon>Alphaproteobacteria</taxon>
        <taxon>Kordiimonadales</taxon>
        <taxon>Kordiimonadaceae</taxon>
        <taxon>Kordiimonas</taxon>
    </lineage>
</organism>
<feature type="transmembrane region" description="Helical" evidence="1">
    <location>
        <begin position="150"/>
        <end position="171"/>
    </location>
</feature>
<feature type="transmembrane region" description="Helical" evidence="1">
    <location>
        <begin position="191"/>
        <end position="220"/>
    </location>
</feature>
<evidence type="ECO:0000313" key="3">
    <source>
        <dbReference type="Proteomes" id="UP001595444"/>
    </source>
</evidence>
<evidence type="ECO:0000313" key="2">
    <source>
        <dbReference type="EMBL" id="MFC3050514.1"/>
    </source>
</evidence>
<proteinExistence type="predicted"/>
<dbReference type="RefSeq" id="WP_194214894.1">
    <property type="nucleotide sequence ID" value="NZ_CP061205.1"/>
</dbReference>
<protein>
    <recommendedName>
        <fullName evidence="4">Lysylphosphatidylglycerol synthetase family protein</fullName>
    </recommendedName>
</protein>
<gene>
    <name evidence="2" type="ORF">ACFOKA_01205</name>
</gene>
<feature type="transmembrane region" description="Helical" evidence="1">
    <location>
        <begin position="117"/>
        <end position="138"/>
    </location>
</feature>
<accession>A0ABV7D0H6</accession>
<keyword evidence="1" id="KW-0812">Transmembrane</keyword>
<keyword evidence="3" id="KW-1185">Reference proteome</keyword>
<evidence type="ECO:0008006" key="4">
    <source>
        <dbReference type="Google" id="ProtNLM"/>
    </source>
</evidence>
<dbReference type="EMBL" id="JBHRSL010000001">
    <property type="protein sequence ID" value="MFC3050514.1"/>
    <property type="molecule type" value="Genomic_DNA"/>
</dbReference>
<sequence length="297" mass="32938">MAMKLVQGLVVMAVIYVLIQKLAHIGWQDVQKSLPDSPVFYILFLMMYAAQPVAEWLVYQTLWGPRVKRHFAVFLRMRVYNLALVSYMGEAFLALWGKKNLGLKGRVAASAVKDSNILSALASNSFTLLMLASFFVTGQLEKITNTDPELVFYIKIVVLVGILLVPLVIFFQNRILGVDPATAKKVFTVHLLRLLAVMLLQASQWAVVLPMVPFQTWLLLLTAQMVLTRIPFLPNTDLLFMGLGIAMINYIEGPEAAIAGMFLASGALAQILNLCVFIITSVPLRKSLTPTATPSRP</sequence>
<feature type="transmembrane region" description="Helical" evidence="1">
    <location>
        <begin position="39"/>
        <end position="58"/>
    </location>
</feature>
<name>A0ABV7D0H6_9PROT</name>
<comment type="caution">
    <text evidence="2">The sequence shown here is derived from an EMBL/GenBank/DDBJ whole genome shotgun (WGS) entry which is preliminary data.</text>
</comment>
<keyword evidence="1" id="KW-1133">Transmembrane helix</keyword>
<feature type="transmembrane region" description="Helical" evidence="1">
    <location>
        <begin position="79"/>
        <end position="97"/>
    </location>
</feature>
<dbReference type="Proteomes" id="UP001595444">
    <property type="component" value="Unassembled WGS sequence"/>
</dbReference>
<feature type="transmembrane region" description="Helical" evidence="1">
    <location>
        <begin position="257"/>
        <end position="279"/>
    </location>
</feature>